<keyword evidence="2" id="KW-0326">Glycosidase</keyword>
<dbReference type="Pfam" id="PF00295">
    <property type="entry name" value="Glyco_hydro_28"/>
    <property type="match status" value="2"/>
</dbReference>
<dbReference type="Proteomes" id="UP000693970">
    <property type="component" value="Unassembled WGS sequence"/>
</dbReference>
<keyword evidence="6" id="KW-1185">Reference proteome</keyword>
<feature type="region of interest" description="Disordered" evidence="3">
    <location>
        <begin position="580"/>
        <end position="609"/>
    </location>
</feature>
<accession>A0A9K3KRK5</accession>
<name>A0A9K3KRK5_9STRA</name>
<protein>
    <submittedName>
        <fullName evidence="5">Glycosyl hydrolase family 28 protein</fullName>
    </submittedName>
</protein>
<evidence type="ECO:0000256" key="2">
    <source>
        <dbReference type="RuleBase" id="RU361169"/>
    </source>
</evidence>
<evidence type="ECO:0000313" key="6">
    <source>
        <dbReference type="Proteomes" id="UP000693970"/>
    </source>
</evidence>
<gene>
    <name evidence="5" type="ORF">IV203_016645</name>
</gene>
<dbReference type="InterPro" id="IPR000743">
    <property type="entry name" value="Glyco_hydro_28"/>
</dbReference>
<evidence type="ECO:0000256" key="3">
    <source>
        <dbReference type="SAM" id="MobiDB-lite"/>
    </source>
</evidence>
<reference evidence="5" key="2">
    <citation type="submission" date="2021-04" db="EMBL/GenBank/DDBJ databases">
        <authorList>
            <person name="Podell S."/>
        </authorList>
    </citation>
    <scope>NUCLEOTIDE SEQUENCE</scope>
    <source>
        <strain evidence="5">Hildebrandi</strain>
    </source>
</reference>
<evidence type="ECO:0000313" key="5">
    <source>
        <dbReference type="EMBL" id="KAG7347940.1"/>
    </source>
</evidence>
<keyword evidence="2 5" id="KW-0378">Hydrolase</keyword>
<keyword evidence="1" id="KW-1015">Disulfide bond</keyword>
<comment type="caution">
    <text evidence="5">The sequence shown here is derived from an EMBL/GenBank/DDBJ whole genome shotgun (WGS) entry which is preliminary data.</text>
</comment>
<dbReference type="InterPro" id="IPR006626">
    <property type="entry name" value="PbH1"/>
</dbReference>
<proteinExistence type="inferred from homology"/>
<dbReference type="PANTHER" id="PTHR31736">
    <property type="match status" value="1"/>
</dbReference>
<sequence length="609" mass="68341">MKKAIDKRTRRGKLRRTGLPLLFFCWIFSLDAVSASDNAQDIAAVFETFIAPFSRVLSIEDYGAKPDTSAGVDQGIFCLKDLEQNGDFCDSLSLATPAEETERALNNTAAFTRALKDLRPGDTVLVPDGKQFTLFGGVVANDKHHFALDVAGSLHFIHDRTIWPKHITPSTYFNRTYEPGLSFVNCTKFTLTCSSKTPAKVEVDRKRNLVRLVDSSTHRGGIINGNGKGWWDDVIAGRIHEHEYTRPRLIHIIEAEDVMVEKLTLLNSPYWTLTVEAVRAEVRHVNVIVDRELQAHLYAKYEDDSAITSPFLSVRNSTRTAPFEFPIPIDDLPDWIGRKMRQPQDLNTDGVDPIGQDIWIHDCIIQNADDSIAVKPSKRGRLYTRLPDCTNNVTMSNLVLTGFGASIGSVGPIRNHHCVDNITFRNITMPGTGKGIYIKSNGASCVNQSSQITNILYEHVDIIEPFWWAIWIGPQQQHQPGDTLGYNCPIFWPLPGSEVCPTQGCTLFENITLRHINIFHPLISPGVIWGNSTNPMKNITIENLNVDENKYKIWHGKWPFHSKRYPFHGRIKCKYASGTYKDSNRSPSCLDPAPSKSWDVVGNAEAAAR</sequence>
<dbReference type="AlphaFoldDB" id="A0A9K3KRK5"/>
<comment type="similarity">
    <text evidence="2">Belongs to the glycosyl hydrolase 28 family.</text>
</comment>
<dbReference type="GO" id="GO:0005975">
    <property type="term" value="P:carbohydrate metabolic process"/>
    <property type="evidence" value="ECO:0007669"/>
    <property type="project" value="InterPro"/>
</dbReference>
<dbReference type="SMART" id="SM00710">
    <property type="entry name" value="PbH1"/>
    <property type="match status" value="4"/>
</dbReference>
<evidence type="ECO:0000256" key="4">
    <source>
        <dbReference type="SAM" id="SignalP"/>
    </source>
</evidence>
<keyword evidence="4" id="KW-0732">Signal</keyword>
<organism evidence="5 6">
    <name type="scientific">Nitzschia inconspicua</name>
    <dbReference type="NCBI Taxonomy" id="303405"/>
    <lineage>
        <taxon>Eukaryota</taxon>
        <taxon>Sar</taxon>
        <taxon>Stramenopiles</taxon>
        <taxon>Ochrophyta</taxon>
        <taxon>Bacillariophyta</taxon>
        <taxon>Bacillariophyceae</taxon>
        <taxon>Bacillariophycidae</taxon>
        <taxon>Bacillariales</taxon>
        <taxon>Bacillariaceae</taxon>
        <taxon>Nitzschia</taxon>
    </lineage>
</organism>
<reference evidence="5" key="1">
    <citation type="journal article" date="2021" name="Sci. Rep.">
        <title>Diploid genomic architecture of Nitzschia inconspicua, an elite biomass production diatom.</title>
        <authorList>
            <person name="Oliver A."/>
            <person name="Podell S."/>
            <person name="Pinowska A."/>
            <person name="Traller J.C."/>
            <person name="Smith S.R."/>
            <person name="McClure R."/>
            <person name="Beliaev A."/>
            <person name="Bohutskyi P."/>
            <person name="Hill E.A."/>
            <person name="Rabines A."/>
            <person name="Zheng H."/>
            <person name="Allen L.Z."/>
            <person name="Kuo A."/>
            <person name="Grigoriev I.V."/>
            <person name="Allen A.E."/>
            <person name="Hazlebeck D."/>
            <person name="Allen E.E."/>
        </authorList>
    </citation>
    <scope>NUCLEOTIDE SEQUENCE</scope>
    <source>
        <strain evidence="5">Hildebrandi</strain>
    </source>
</reference>
<dbReference type="PANTHER" id="PTHR31736:SF19">
    <property type="entry name" value="PECTIN LYASE SUPERFAMILY PROTEIN-RELATED"/>
    <property type="match status" value="1"/>
</dbReference>
<dbReference type="OrthoDB" id="187139at2759"/>
<dbReference type="GO" id="GO:0016837">
    <property type="term" value="F:carbon-oxygen lyase activity, acting on polysaccharides"/>
    <property type="evidence" value="ECO:0007669"/>
    <property type="project" value="UniProtKB-ARBA"/>
</dbReference>
<feature type="chain" id="PRO_5039936627" evidence="4">
    <location>
        <begin position="36"/>
        <end position="609"/>
    </location>
</feature>
<feature type="signal peptide" evidence="4">
    <location>
        <begin position="1"/>
        <end position="35"/>
    </location>
</feature>
<dbReference type="GO" id="GO:0004650">
    <property type="term" value="F:polygalacturonase activity"/>
    <property type="evidence" value="ECO:0007669"/>
    <property type="project" value="InterPro"/>
</dbReference>
<evidence type="ECO:0000256" key="1">
    <source>
        <dbReference type="ARBA" id="ARBA00023157"/>
    </source>
</evidence>
<dbReference type="EMBL" id="JAGRRH010000020">
    <property type="protein sequence ID" value="KAG7347940.1"/>
    <property type="molecule type" value="Genomic_DNA"/>
</dbReference>